<keyword evidence="2" id="KW-0472">Membrane</keyword>
<proteinExistence type="predicted"/>
<feature type="transmembrane region" description="Helical" evidence="2">
    <location>
        <begin position="109"/>
        <end position="129"/>
    </location>
</feature>
<sequence length="385" mass="43441">MQFVILNQHPQPLISPLRHRDGRSRPPMRNLLHMQADDGAAPSPYPSSLNFQDFDSLSGSFLYSVPLPKIVFDLATLLFIVALLILSLFAFSAIFYLHERSRRAHHLQHFTSLWIVRLLLVSLVLLWAINEIVRLPFVRRKYLYPFQQSMSLQQEASICKLNLVLSLGFLQPGFLMTLLFLVNVSIKKKNPNCIWAIISVLLVSSPILFLQIFFVYFTPFASKLPKFMYASSVVSTDLQGEKMVLCTCPFFSWLIYGGFSVAYAVAFSVSCWRVMAFVINKGIAHRINVLATTVMVAMPAQIICLSLSWLWMPENDLYGAAVLTMFLSVACCMAVAVVLLVVKPIQEALEAGGECCQWSSDESSRRRLAAAAEEEEEEREQEPGL</sequence>
<keyword evidence="2" id="KW-1133">Transmembrane helix</keyword>
<feature type="region of interest" description="Disordered" evidence="1">
    <location>
        <begin position="359"/>
        <end position="385"/>
    </location>
</feature>
<feature type="transmembrane region" description="Helical" evidence="2">
    <location>
        <begin position="161"/>
        <end position="182"/>
    </location>
</feature>
<feature type="transmembrane region" description="Helical" evidence="2">
    <location>
        <begin position="194"/>
        <end position="217"/>
    </location>
</feature>
<protein>
    <submittedName>
        <fullName evidence="3">Uncharacterized protein</fullName>
    </submittedName>
</protein>
<name>A0AAD4PF88_PERFH</name>
<feature type="compositionally biased region" description="Acidic residues" evidence="1">
    <location>
        <begin position="372"/>
        <end position="385"/>
    </location>
</feature>
<feature type="transmembrane region" description="Helical" evidence="2">
    <location>
        <begin position="317"/>
        <end position="342"/>
    </location>
</feature>
<evidence type="ECO:0000313" key="3">
    <source>
        <dbReference type="EMBL" id="KAH6838224.1"/>
    </source>
</evidence>
<comment type="caution">
    <text evidence="3">The sequence shown here is derived from an EMBL/GenBank/DDBJ whole genome shotgun (WGS) entry which is preliminary data.</text>
</comment>
<gene>
    <name evidence="3" type="ORF">C2S53_013347</name>
</gene>
<accession>A0AAD4PF88</accession>
<organism evidence="3 4">
    <name type="scientific">Perilla frutescens var. hirtella</name>
    <name type="common">Perilla citriodora</name>
    <name type="synonym">Perilla setoyensis</name>
    <dbReference type="NCBI Taxonomy" id="608512"/>
    <lineage>
        <taxon>Eukaryota</taxon>
        <taxon>Viridiplantae</taxon>
        <taxon>Streptophyta</taxon>
        <taxon>Embryophyta</taxon>
        <taxon>Tracheophyta</taxon>
        <taxon>Spermatophyta</taxon>
        <taxon>Magnoliopsida</taxon>
        <taxon>eudicotyledons</taxon>
        <taxon>Gunneridae</taxon>
        <taxon>Pentapetalae</taxon>
        <taxon>asterids</taxon>
        <taxon>lamiids</taxon>
        <taxon>Lamiales</taxon>
        <taxon>Lamiaceae</taxon>
        <taxon>Nepetoideae</taxon>
        <taxon>Elsholtzieae</taxon>
        <taxon>Perilla</taxon>
    </lineage>
</organism>
<keyword evidence="2" id="KW-0812">Transmembrane</keyword>
<dbReference type="PANTHER" id="PTHR34116">
    <property type="entry name" value="PLASMINOGEN ACTIVATOR INHIBITOR"/>
    <property type="match status" value="1"/>
</dbReference>
<evidence type="ECO:0000256" key="1">
    <source>
        <dbReference type="SAM" id="MobiDB-lite"/>
    </source>
</evidence>
<dbReference type="PANTHER" id="PTHR34116:SF9">
    <property type="entry name" value="OS08G0346600 PROTEIN"/>
    <property type="match status" value="1"/>
</dbReference>
<reference evidence="3 4" key="1">
    <citation type="journal article" date="2021" name="Nat. Commun.">
        <title>Incipient diploidization of the medicinal plant Perilla within 10,000 years.</title>
        <authorList>
            <person name="Zhang Y."/>
            <person name="Shen Q."/>
            <person name="Leng L."/>
            <person name="Zhang D."/>
            <person name="Chen S."/>
            <person name="Shi Y."/>
            <person name="Ning Z."/>
            <person name="Chen S."/>
        </authorList>
    </citation>
    <scope>NUCLEOTIDE SEQUENCE [LARGE SCALE GENOMIC DNA]</scope>
    <source>
        <strain evidence="4">cv. PC099</strain>
    </source>
</reference>
<evidence type="ECO:0000313" key="4">
    <source>
        <dbReference type="Proteomes" id="UP001190926"/>
    </source>
</evidence>
<dbReference type="AlphaFoldDB" id="A0AAD4PF88"/>
<keyword evidence="4" id="KW-1185">Reference proteome</keyword>
<feature type="transmembrane region" description="Helical" evidence="2">
    <location>
        <begin position="70"/>
        <end position="97"/>
    </location>
</feature>
<feature type="transmembrane region" description="Helical" evidence="2">
    <location>
        <begin position="287"/>
        <end position="311"/>
    </location>
</feature>
<dbReference type="Proteomes" id="UP001190926">
    <property type="component" value="Unassembled WGS sequence"/>
</dbReference>
<evidence type="ECO:0000256" key="2">
    <source>
        <dbReference type="SAM" id="Phobius"/>
    </source>
</evidence>
<feature type="transmembrane region" description="Helical" evidence="2">
    <location>
        <begin position="253"/>
        <end position="275"/>
    </location>
</feature>
<dbReference type="EMBL" id="SDAM02000001">
    <property type="protein sequence ID" value="KAH6838224.1"/>
    <property type="molecule type" value="Genomic_DNA"/>
</dbReference>